<organism evidence="1 2">
    <name type="scientific">Methanococcus maripaludis KA1</name>
    <dbReference type="NCBI Taxonomy" id="637914"/>
    <lineage>
        <taxon>Archaea</taxon>
        <taxon>Methanobacteriati</taxon>
        <taxon>Methanobacteriota</taxon>
        <taxon>Methanomada group</taxon>
        <taxon>Methanococci</taxon>
        <taxon>Methanococcales</taxon>
        <taxon>Methanococcaceae</taxon>
        <taxon>Methanococcus</taxon>
    </lineage>
</organism>
<reference evidence="1 2" key="1">
    <citation type="submission" date="2009-06" db="EMBL/GenBank/DDBJ databases">
        <title>Molecular Evidence for Microbiologically Influenced Corrosion from genome of Methanogen.</title>
        <authorList>
            <person name="Ito N."/>
            <person name="Tsurumaru H."/>
            <person name="Shimizu A."/>
            <person name="Harada T."/>
            <person name="Hosoyama A."/>
            <person name="Horikawa H."/>
            <person name="Wakai S."/>
            <person name="Sasaki K."/>
            <person name="Nishijima K."/>
            <person name="Ataku H."/>
            <person name="Yamazaki J."/>
            <person name="Mise M."/>
            <person name="Yamazaki S."/>
            <person name="Tanikawa S."/>
            <person name="Harayama S."/>
            <person name="Fujita N."/>
        </authorList>
    </citation>
    <scope>NUCLEOTIDE SEQUENCE [LARGE SCALE GENOMIC DNA]</scope>
    <source>
        <strain evidence="2">KA1 ( NBRC 102054)</strain>
    </source>
</reference>
<proteinExistence type="predicted"/>
<dbReference type="KEGG" id="mmak:MMKA1_07900"/>
<evidence type="ECO:0000313" key="1">
    <source>
        <dbReference type="EMBL" id="BAP60907.1"/>
    </source>
</evidence>
<dbReference type="EMBL" id="AP011526">
    <property type="protein sequence ID" value="BAP60907.1"/>
    <property type="molecule type" value="Genomic_DNA"/>
</dbReference>
<dbReference type="RefSeq" id="WP_013998902.1">
    <property type="nucleotide sequence ID" value="NZ_AP011526.1"/>
</dbReference>
<dbReference type="AlphaFoldDB" id="A0A2Z5PQM8"/>
<evidence type="ECO:0000313" key="2">
    <source>
        <dbReference type="Proteomes" id="UP000264208"/>
    </source>
</evidence>
<protein>
    <submittedName>
        <fullName evidence="1">Uncharacterized protein</fullName>
    </submittedName>
</protein>
<name>A0A2Z5PQM8_METMI</name>
<accession>A0A2Z5PQM8</accession>
<dbReference type="Proteomes" id="UP000264208">
    <property type="component" value="Chromosome"/>
</dbReference>
<sequence length="56" mass="6871">MLTEYIKFYFEKDGDIWEKIVQNKDCIESLDIIRNAVMVDGYKLIKWEEWLSEEHD</sequence>
<dbReference type="GeneID" id="59387847"/>
<gene>
    <name evidence="1" type="ORF">MMKA1_07900</name>
</gene>